<dbReference type="SMART" id="SM00797">
    <property type="entry name" value="AHS2"/>
    <property type="match status" value="1"/>
</dbReference>
<dbReference type="InterPro" id="IPR029000">
    <property type="entry name" value="Cyclophilin-like_dom_sf"/>
</dbReference>
<keyword evidence="6" id="KW-1185">Reference proteome</keyword>
<evidence type="ECO:0000313" key="5">
    <source>
        <dbReference type="EMBL" id="RCH56207.1"/>
    </source>
</evidence>
<name>A0A367GRZ0_9SPHI</name>
<dbReference type="AlphaFoldDB" id="A0A367GRZ0"/>
<dbReference type="NCBIfam" id="TIGR00724">
    <property type="entry name" value="urea_amlyse_rel"/>
    <property type="match status" value="1"/>
</dbReference>
<evidence type="ECO:0000256" key="2">
    <source>
        <dbReference type="ARBA" id="ARBA00022801"/>
    </source>
</evidence>
<dbReference type="GO" id="GO:0005524">
    <property type="term" value="F:ATP binding"/>
    <property type="evidence" value="ECO:0007669"/>
    <property type="project" value="UniProtKB-KW"/>
</dbReference>
<dbReference type="Gene3D" id="2.40.100.10">
    <property type="entry name" value="Cyclophilin-like"/>
    <property type="match status" value="1"/>
</dbReference>
<evidence type="ECO:0000259" key="4">
    <source>
        <dbReference type="SMART" id="SM00797"/>
    </source>
</evidence>
<keyword evidence="3" id="KW-0067">ATP-binding</keyword>
<dbReference type="InterPro" id="IPR003778">
    <property type="entry name" value="CT_A_B"/>
</dbReference>
<keyword evidence="2 5" id="KW-0378">Hydrolase</keyword>
<organism evidence="5 6">
    <name type="scientific">Mucilaginibacter hurinus</name>
    <dbReference type="NCBI Taxonomy" id="2201324"/>
    <lineage>
        <taxon>Bacteria</taxon>
        <taxon>Pseudomonadati</taxon>
        <taxon>Bacteroidota</taxon>
        <taxon>Sphingobacteriia</taxon>
        <taxon>Sphingobacteriales</taxon>
        <taxon>Sphingobacteriaceae</taxon>
        <taxon>Mucilaginibacter</taxon>
    </lineage>
</organism>
<dbReference type="Proteomes" id="UP000253209">
    <property type="component" value="Unassembled WGS sequence"/>
</dbReference>
<comment type="caution">
    <text evidence="5">The sequence shown here is derived from an EMBL/GenBank/DDBJ whole genome shotgun (WGS) entry which is preliminary data.</text>
</comment>
<dbReference type="GO" id="GO:0016787">
    <property type="term" value="F:hydrolase activity"/>
    <property type="evidence" value="ECO:0007669"/>
    <property type="project" value="UniProtKB-KW"/>
</dbReference>
<sequence>MRLRIIKPGLLSTVQDTGRRLYLSHGVPLSGAMDTLSARLANIALGNNEDDAVIEFTYAGALFIAETSMLIAYAGGGMALVAGDTTLPANRPVYLSAGTQVQCISRPQGCRTYLAVAGGFNVPVILGSRSTCITAGFGGLQGRALQKGDVLDSGAEITFTTRSILNSLQGSTISFTGWSVAAHLLQPADTSRVRVVPAHEFNWFDSRSVIDFLTTPYTLNVSSNRMGCNFDGATIERLIPGEMLSTAVAPGTIQVTGNGRLVLLMTDCQTTGGYPRIAQVAAVDLHLCSQLNPDDSIYFKDITAREAQKLYIELEQQLYKLAVTVKSRFY</sequence>
<gene>
    <name evidence="5" type="ORF">DJ568_05590</name>
</gene>
<dbReference type="EMBL" id="QGDC01000002">
    <property type="protein sequence ID" value="RCH56207.1"/>
    <property type="molecule type" value="Genomic_DNA"/>
</dbReference>
<evidence type="ECO:0000313" key="6">
    <source>
        <dbReference type="Proteomes" id="UP000253209"/>
    </source>
</evidence>
<dbReference type="PANTHER" id="PTHR43309">
    <property type="entry name" value="5-OXOPROLINASE SUBUNIT C"/>
    <property type="match status" value="1"/>
</dbReference>
<dbReference type="SUPFAM" id="SSF50891">
    <property type="entry name" value="Cyclophilin-like"/>
    <property type="match status" value="1"/>
</dbReference>
<protein>
    <submittedName>
        <fullName evidence="5">Allophanate hydrolase subunit 2 family protein</fullName>
    </submittedName>
</protein>
<keyword evidence="1" id="KW-0547">Nucleotide-binding</keyword>
<evidence type="ECO:0000256" key="1">
    <source>
        <dbReference type="ARBA" id="ARBA00022741"/>
    </source>
</evidence>
<accession>A0A367GRZ0</accession>
<dbReference type="InterPro" id="IPR052708">
    <property type="entry name" value="PxpC"/>
</dbReference>
<dbReference type="Pfam" id="PF02626">
    <property type="entry name" value="CT_A_B"/>
    <property type="match status" value="1"/>
</dbReference>
<evidence type="ECO:0000256" key="3">
    <source>
        <dbReference type="ARBA" id="ARBA00022840"/>
    </source>
</evidence>
<reference evidence="5 6" key="1">
    <citation type="submission" date="2018-05" db="EMBL/GenBank/DDBJ databases">
        <title>Mucilaginibacter hurinus sp. nov., isolated from briquette warehouse soil.</title>
        <authorList>
            <person name="Choi L."/>
        </authorList>
    </citation>
    <scope>NUCLEOTIDE SEQUENCE [LARGE SCALE GENOMIC DNA]</scope>
    <source>
        <strain evidence="5 6">ZR32</strain>
    </source>
</reference>
<dbReference type="RefSeq" id="WP_114004244.1">
    <property type="nucleotide sequence ID" value="NZ_QGDC01000002.1"/>
</dbReference>
<feature type="domain" description="Carboxyltransferase" evidence="4">
    <location>
        <begin position="24"/>
        <end position="317"/>
    </location>
</feature>
<dbReference type="PANTHER" id="PTHR43309:SF5">
    <property type="entry name" value="5-OXOPROLINASE SUBUNIT C"/>
    <property type="match status" value="1"/>
</dbReference>
<dbReference type="OrthoDB" id="9782422at2"/>
<proteinExistence type="predicted"/>